<dbReference type="InterPro" id="IPR014710">
    <property type="entry name" value="RmlC-like_jellyroll"/>
</dbReference>
<dbReference type="SUPFAM" id="SSF51182">
    <property type="entry name" value="RmlC-like cupins"/>
    <property type="match status" value="1"/>
</dbReference>
<dbReference type="Pfam" id="PF07883">
    <property type="entry name" value="Cupin_2"/>
    <property type="match status" value="1"/>
</dbReference>
<evidence type="ECO:0000313" key="3">
    <source>
        <dbReference type="Proteomes" id="UP000007013"/>
    </source>
</evidence>
<accession>B1ZWR4</accession>
<dbReference type="CDD" id="cd02230">
    <property type="entry name" value="cupin_HP0902-like"/>
    <property type="match status" value="1"/>
</dbReference>
<keyword evidence="3" id="KW-1185">Reference proteome</keyword>
<dbReference type="EMBL" id="CP001032">
    <property type="protein sequence ID" value="ACB74191.1"/>
    <property type="molecule type" value="Genomic_DNA"/>
</dbReference>
<dbReference type="Proteomes" id="UP000007013">
    <property type="component" value="Chromosome"/>
</dbReference>
<evidence type="ECO:0000313" key="2">
    <source>
        <dbReference type="EMBL" id="ACB74191.1"/>
    </source>
</evidence>
<protein>
    <submittedName>
        <fullName evidence="2">Cupin 2 conserved barrel domain protein</fullName>
    </submittedName>
</protein>
<dbReference type="PANTHER" id="PTHR37694">
    <property type="entry name" value="SLR8022 PROTEIN"/>
    <property type="match status" value="1"/>
</dbReference>
<reference evidence="2 3" key="1">
    <citation type="journal article" date="2011" name="J. Bacteriol.">
        <title>Genome sequence of the verrucomicrobium Opitutus terrae PB90-1, an abundant inhabitant of rice paddy soil ecosystems.</title>
        <authorList>
            <person name="van Passel M.W."/>
            <person name="Kant R."/>
            <person name="Palva A."/>
            <person name="Copeland A."/>
            <person name="Lucas S."/>
            <person name="Lapidus A."/>
            <person name="Glavina del Rio T."/>
            <person name="Pitluck S."/>
            <person name="Goltsman E."/>
            <person name="Clum A."/>
            <person name="Sun H."/>
            <person name="Schmutz J."/>
            <person name="Larimer F.W."/>
            <person name="Land M.L."/>
            <person name="Hauser L."/>
            <person name="Kyrpides N."/>
            <person name="Mikhailova N."/>
            <person name="Richardson P.P."/>
            <person name="Janssen P.H."/>
            <person name="de Vos W.M."/>
            <person name="Smidt H."/>
        </authorList>
    </citation>
    <scope>NUCLEOTIDE SEQUENCE [LARGE SCALE GENOMIC DNA]</scope>
    <source>
        <strain evidence="3">DSM 11246 / JCM 15787 / PB90-1</strain>
    </source>
</reference>
<dbReference type="InterPro" id="IPR013096">
    <property type="entry name" value="Cupin_2"/>
</dbReference>
<evidence type="ECO:0000259" key="1">
    <source>
        <dbReference type="Pfam" id="PF07883"/>
    </source>
</evidence>
<proteinExistence type="predicted"/>
<dbReference type="Gene3D" id="2.60.120.10">
    <property type="entry name" value="Jelly Rolls"/>
    <property type="match status" value="1"/>
</dbReference>
<dbReference type="KEGG" id="ote:Oter_0903"/>
<name>B1ZWR4_OPITP</name>
<dbReference type="STRING" id="452637.Oter_0903"/>
<dbReference type="InterPro" id="IPR011051">
    <property type="entry name" value="RmlC_Cupin_sf"/>
</dbReference>
<dbReference type="RefSeq" id="WP_012373729.1">
    <property type="nucleotide sequence ID" value="NC_010571.1"/>
</dbReference>
<dbReference type="PANTHER" id="PTHR37694:SF1">
    <property type="entry name" value="SLR8022 PROTEIN"/>
    <property type="match status" value="1"/>
</dbReference>
<sequence>MSQNTLIAADAAATLDLAEAGAPAPASIVSRALLLTPEARVTLFHFAAGQELTSHTNRRRAVIQILSGNCDFFFNDAWHRLGAGTFLHLPPNHPHAVRAPEPFSMLLTLCSEPAATLSQP</sequence>
<dbReference type="HOGENOM" id="CLU_141446_3_0_0"/>
<dbReference type="AlphaFoldDB" id="B1ZWR4"/>
<dbReference type="eggNOG" id="COG1917">
    <property type="taxonomic scope" value="Bacteria"/>
</dbReference>
<dbReference type="OrthoDB" id="9793184at2"/>
<organism evidence="2 3">
    <name type="scientific">Opitutus terrae (strain DSM 11246 / JCM 15787 / PB90-1)</name>
    <dbReference type="NCBI Taxonomy" id="452637"/>
    <lineage>
        <taxon>Bacteria</taxon>
        <taxon>Pseudomonadati</taxon>
        <taxon>Verrucomicrobiota</taxon>
        <taxon>Opitutia</taxon>
        <taxon>Opitutales</taxon>
        <taxon>Opitutaceae</taxon>
        <taxon>Opitutus</taxon>
    </lineage>
</organism>
<feature type="domain" description="Cupin type-2" evidence="1">
    <location>
        <begin position="43"/>
        <end position="106"/>
    </location>
</feature>
<gene>
    <name evidence="2" type="ordered locus">Oter_0903</name>
</gene>